<dbReference type="AlphaFoldDB" id="A0A843XKL3"/>
<organism evidence="1 2">
    <name type="scientific">Colocasia esculenta</name>
    <name type="common">Wild taro</name>
    <name type="synonym">Arum esculentum</name>
    <dbReference type="NCBI Taxonomy" id="4460"/>
    <lineage>
        <taxon>Eukaryota</taxon>
        <taxon>Viridiplantae</taxon>
        <taxon>Streptophyta</taxon>
        <taxon>Embryophyta</taxon>
        <taxon>Tracheophyta</taxon>
        <taxon>Spermatophyta</taxon>
        <taxon>Magnoliopsida</taxon>
        <taxon>Liliopsida</taxon>
        <taxon>Araceae</taxon>
        <taxon>Aroideae</taxon>
        <taxon>Colocasieae</taxon>
        <taxon>Colocasia</taxon>
    </lineage>
</organism>
<evidence type="ECO:0000313" key="2">
    <source>
        <dbReference type="Proteomes" id="UP000652761"/>
    </source>
</evidence>
<name>A0A843XKL3_COLES</name>
<protein>
    <submittedName>
        <fullName evidence="1">Uncharacterized protein</fullName>
    </submittedName>
</protein>
<gene>
    <name evidence="1" type="ORF">Taro_052744</name>
</gene>
<dbReference type="Proteomes" id="UP000652761">
    <property type="component" value="Unassembled WGS sequence"/>
</dbReference>
<accession>A0A843XKL3</accession>
<reference evidence="1" key="1">
    <citation type="submission" date="2017-07" db="EMBL/GenBank/DDBJ databases">
        <title>Taro Niue Genome Assembly and Annotation.</title>
        <authorList>
            <person name="Atibalentja N."/>
            <person name="Keating K."/>
            <person name="Fields C.J."/>
        </authorList>
    </citation>
    <scope>NUCLEOTIDE SEQUENCE</scope>
    <source>
        <strain evidence="1">Niue_2</strain>
        <tissue evidence="1">Leaf</tissue>
    </source>
</reference>
<sequence>MAAPQPPAATAATMSTLLPLPLLKSLRPFSVPELSSSKKPALVTGISNTRLIGMTWCSSKKKG</sequence>
<dbReference type="EMBL" id="NMUH01009156">
    <property type="protein sequence ID" value="MQM19731.1"/>
    <property type="molecule type" value="Genomic_DNA"/>
</dbReference>
<keyword evidence="2" id="KW-1185">Reference proteome</keyword>
<evidence type="ECO:0000313" key="1">
    <source>
        <dbReference type="EMBL" id="MQM19731.1"/>
    </source>
</evidence>
<comment type="caution">
    <text evidence="1">The sequence shown here is derived from an EMBL/GenBank/DDBJ whole genome shotgun (WGS) entry which is preliminary data.</text>
</comment>
<proteinExistence type="predicted"/>